<evidence type="ECO:0000256" key="3">
    <source>
        <dbReference type="ARBA" id="ARBA00022622"/>
    </source>
</evidence>
<evidence type="ECO:0000256" key="2">
    <source>
        <dbReference type="ARBA" id="ARBA00022475"/>
    </source>
</evidence>
<evidence type="ECO:0000256" key="9">
    <source>
        <dbReference type="ARBA" id="ARBA00035011"/>
    </source>
</evidence>
<evidence type="ECO:0000256" key="5">
    <source>
        <dbReference type="ARBA" id="ARBA00023136"/>
    </source>
</evidence>
<dbReference type="CDD" id="cd11019">
    <property type="entry name" value="OsENODL1_like"/>
    <property type="match status" value="1"/>
</dbReference>
<feature type="chain" id="PRO_5015320698" evidence="11">
    <location>
        <begin position="24"/>
        <end position="200"/>
    </location>
</feature>
<feature type="signal peptide" evidence="11">
    <location>
        <begin position="1"/>
        <end position="23"/>
    </location>
</feature>
<comment type="subcellular location">
    <subcellularLocation>
        <location evidence="1">Cell membrane</location>
        <topology evidence="1">Lipid-anchor</topology>
        <topology evidence="1">GPI-anchor</topology>
    </subcellularLocation>
</comment>
<dbReference type="FunFam" id="2.60.40.420:FF:000010">
    <property type="entry name" value="Early nodulin-like protein 1"/>
    <property type="match status" value="1"/>
</dbReference>
<dbReference type="SUPFAM" id="SSF49503">
    <property type="entry name" value="Cupredoxins"/>
    <property type="match status" value="1"/>
</dbReference>
<dbReference type="Gramene" id="PSS16416">
    <property type="protein sequence ID" value="PSS16416"/>
    <property type="gene ID" value="CEY00_Acc13851"/>
</dbReference>
<dbReference type="FunCoup" id="A0A2R6QXC1">
    <property type="interactions" value="299"/>
</dbReference>
<gene>
    <name evidence="13" type="ORF">CEY00_Acc13851</name>
</gene>
<proteinExistence type="inferred from homology"/>
<evidence type="ECO:0000256" key="7">
    <source>
        <dbReference type="ARBA" id="ARBA00023180"/>
    </source>
</evidence>
<dbReference type="InterPro" id="IPR041846">
    <property type="entry name" value="ENL_dom"/>
</dbReference>
<keyword evidence="4 11" id="KW-0732">Signal</keyword>
<evidence type="ECO:0000256" key="8">
    <source>
        <dbReference type="ARBA" id="ARBA00023288"/>
    </source>
</evidence>
<dbReference type="OMA" id="RISEIIW"/>
<keyword evidence="6" id="KW-1015">Disulfide bond</keyword>
<keyword evidence="2" id="KW-1003">Cell membrane</keyword>
<protein>
    <submittedName>
        <fullName evidence="13">Early nodulin-like protein</fullName>
    </submittedName>
</protein>
<feature type="compositionally biased region" description="Pro residues" evidence="10">
    <location>
        <begin position="135"/>
        <end position="144"/>
    </location>
</feature>
<dbReference type="Proteomes" id="UP000241394">
    <property type="component" value="Chromosome LG12"/>
</dbReference>
<dbReference type="GO" id="GO:0009055">
    <property type="term" value="F:electron transfer activity"/>
    <property type="evidence" value="ECO:0007669"/>
    <property type="project" value="InterPro"/>
</dbReference>
<dbReference type="OrthoDB" id="2015640at2759"/>
<feature type="domain" description="Phytocyanin" evidence="12">
    <location>
        <begin position="24"/>
        <end position="125"/>
    </location>
</feature>
<name>A0A2R6QXC1_ACTCC</name>
<dbReference type="InterPro" id="IPR003245">
    <property type="entry name" value="Phytocyanin_dom"/>
</dbReference>
<dbReference type="Pfam" id="PF02298">
    <property type="entry name" value="Cu_bind_like"/>
    <property type="match status" value="1"/>
</dbReference>
<comment type="caution">
    <text evidence="13">The sequence shown here is derived from an EMBL/GenBank/DDBJ whole genome shotgun (WGS) entry which is preliminary data.</text>
</comment>
<dbReference type="InterPro" id="IPR008972">
    <property type="entry name" value="Cupredoxin"/>
</dbReference>
<dbReference type="Gene3D" id="2.60.40.420">
    <property type="entry name" value="Cupredoxins - blue copper proteins"/>
    <property type="match status" value="1"/>
</dbReference>
<evidence type="ECO:0000256" key="6">
    <source>
        <dbReference type="ARBA" id="ARBA00023157"/>
    </source>
</evidence>
<dbReference type="STRING" id="1590841.A0A2R6QXC1"/>
<evidence type="ECO:0000256" key="10">
    <source>
        <dbReference type="SAM" id="MobiDB-lite"/>
    </source>
</evidence>
<dbReference type="PROSITE" id="PS51485">
    <property type="entry name" value="PHYTOCYANIN"/>
    <property type="match status" value="1"/>
</dbReference>
<dbReference type="InterPro" id="IPR039391">
    <property type="entry name" value="Phytocyanin-like"/>
</dbReference>
<comment type="similarity">
    <text evidence="9">Belongs to the early nodulin-like (ENODL) family.</text>
</comment>
<evidence type="ECO:0000313" key="14">
    <source>
        <dbReference type="Proteomes" id="UP000241394"/>
    </source>
</evidence>
<dbReference type="PANTHER" id="PTHR33021:SF14">
    <property type="entry name" value="OS01G0272700 PROTEIN"/>
    <property type="match status" value="1"/>
</dbReference>
<dbReference type="EMBL" id="NKQK01000012">
    <property type="protein sequence ID" value="PSS16416.1"/>
    <property type="molecule type" value="Genomic_DNA"/>
</dbReference>
<evidence type="ECO:0000259" key="12">
    <source>
        <dbReference type="PROSITE" id="PS51485"/>
    </source>
</evidence>
<keyword evidence="5" id="KW-0472">Membrane</keyword>
<reference evidence="14" key="2">
    <citation type="journal article" date="2018" name="BMC Genomics">
        <title>A manually annotated Actinidia chinensis var. chinensis (kiwifruit) genome highlights the challenges associated with draft genomes and gene prediction in plants.</title>
        <authorList>
            <person name="Pilkington S.M."/>
            <person name="Crowhurst R."/>
            <person name="Hilario E."/>
            <person name="Nardozza S."/>
            <person name="Fraser L."/>
            <person name="Peng Y."/>
            <person name="Gunaseelan K."/>
            <person name="Simpson R."/>
            <person name="Tahir J."/>
            <person name="Deroles S.C."/>
            <person name="Templeton K."/>
            <person name="Luo Z."/>
            <person name="Davy M."/>
            <person name="Cheng C."/>
            <person name="McNeilage M."/>
            <person name="Scaglione D."/>
            <person name="Liu Y."/>
            <person name="Zhang Q."/>
            <person name="Datson P."/>
            <person name="De Silva N."/>
            <person name="Gardiner S.E."/>
            <person name="Bassett H."/>
            <person name="Chagne D."/>
            <person name="McCallum J."/>
            <person name="Dzierzon H."/>
            <person name="Deng C."/>
            <person name="Wang Y.Y."/>
            <person name="Barron L."/>
            <person name="Manako K."/>
            <person name="Bowen J."/>
            <person name="Foster T.M."/>
            <person name="Erridge Z.A."/>
            <person name="Tiffin H."/>
            <person name="Waite C.N."/>
            <person name="Davies K.M."/>
            <person name="Grierson E.P."/>
            <person name="Laing W.A."/>
            <person name="Kirk R."/>
            <person name="Chen X."/>
            <person name="Wood M."/>
            <person name="Montefiori M."/>
            <person name="Brummell D.A."/>
            <person name="Schwinn K.E."/>
            <person name="Catanach A."/>
            <person name="Fullerton C."/>
            <person name="Li D."/>
            <person name="Meiyalaghan S."/>
            <person name="Nieuwenhuizen N."/>
            <person name="Read N."/>
            <person name="Prakash R."/>
            <person name="Hunter D."/>
            <person name="Zhang H."/>
            <person name="McKenzie M."/>
            <person name="Knabel M."/>
            <person name="Harris A."/>
            <person name="Allan A.C."/>
            <person name="Gleave A."/>
            <person name="Chen A."/>
            <person name="Janssen B.J."/>
            <person name="Plunkett B."/>
            <person name="Ampomah-Dwamena C."/>
            <person name="Voogd C."/>
            <person name="Leif D."/>
            <person name="Lafferty D."/>
            <person name="Souleyre E.J.F."/>
            <person name="Varkonyi-Gasic E."/>
            <person name="Gambi F."/>
            <person name="Hanley J."/>
            <person name="Yao J.L."/>
            <person name="Cheung J."/>
            <person name="David K.M."/>
            <person name="Warren B."/>
            <person name="Marsh K."/>
            <person name="Snowden K.C."/>
            <person name="Lin-Wang K."/>
            <person name="Brian L."/>
            <person name="Martinez-Sanchez M."/>
            <person name="Wang M."/>
            <person name="Ileperuma N."/>
            <person name="Macnee N."/>
            <person name="Campin R."/>
            <person name="McAtee P."/>
            <person name="Drummond R.S.M."/>
            <person name="Espley R.V."/>
            <person name="Ireland H.S."/>
            <person name="Wu R."/>
            <person name="Atkinson R.G."/>
            <person name="Karunairetnam S."/>
            <person name="Bulley S."/>
            <person name="Chunkath S."/>
            <person name="Hanley Z."/>
            <person name="Storey R."/>
            <person name="Thrimawithana A.H."/>
            <person name="Thomson S."/>
            <person name="David C."/>
            <person name="Testolin R."/>
            <person name="Huang H."/>
            <person name="Hellens R.P."/>
            <person name="Schaffer R.J."/>
        </authorList>
    </citation>
    <scope>NUCLEOTIDE SEQUENCE [LARGE SCALE GENOMIC DNA]</scope>
    <source>
        <strain evidence="14">cv. Red5</strain>
    </source>
</reference>
<keyword evidence="14" id="KW-1185">Reference proteome</keyword>
<evidence type="ECO:0000313" key="13">
    <source>
        <dbReference type="EMBL" id="PSS16416.1"/>
    </source>
</evidence>
<dbReference type="GO" id="GO:0098552">
    <property type="term" value="C:side of membrane"/>
    <property type="evidence" value="ECO:0007669"/>
    <property type="project" value="UniProtKB-KW"/>
</dbReference>
<dbReference type="GO" id="GO:0005886">
    <property type="term" value="C:plasma membrane"/>
    <property type="evidence" value="ECO:0007669"/>
    <property type="project" value="UniProtKB-SubCell"/>
</dbReference>
<keyword evidence="3" id="KW-0336">GPI-anchor</keyword>
<feature type="compositionally biased region" description="Low complexity" evidence="10">
    <location>
        <begin position="156"/>
        <end position="174"/>
    </location>
</feature>
<evidence type="ECO:0000256" key="1">
    <source>
        <dbReference type="ARBA" id="ARBA00004609"/>
    </source>
</evidence>
<sequence>MGYQIYLSFVLLILVCLLSSSQAYNFYVGGKDGWELKPSESYDHWAERNRFQVNDSLIFKYNKGSDSVLVVDKEDYQNCHKSKPIQTLDGGDSVFKFDRSGPFYFISGYGDQCKKGQKLLVVVLAVRNATHKSPIPSPSSPPSPASQTPKAESPMSAAAPKRSPAGGAPAPAPSGAAATGGWSGIVVGLSVVWVLFSGLV</sequence>
<dbReference type="InParanoid" id="A0A2R6QXC1"/>
<reference evidence="13 14" key="1">
    <citation type="submission" date="2017-07" db="EMBL/GenBank/DDBJ databases">
        <title>An improved, manually edited Actinidia chinensis var. chinensis (kiwifruit) genome highlights the challenges associated with draft genomes and gene prediction in plants.</title>
        <authorList>
            <person name="Pilkington S."/>
            <person name="Crowhurst R."/>
            <person name="Hilario E."/>
            <person name="Nardozza S."/>
            <person name="Fraser L."/>
            <person name="Peng Y."/>
            <person name="Gunaseelan K."/>
            <person name="Simpson R."/>
            <person name="Tahir J."/>
            <person name="Deroles S."/>
            <person name="Templeton K."/>
            <person name="Luo Z."/>
            <person name="Davy M."/>
            <person name="Cheng C."/>
            <person name="Mcneilage M."/>
            <person name="Scaglione D."/>
            <person name="Liu Y."/>
            <person name="Zhang Q."/>
            <person name="Datson P."/>
            <person name="De Silva N."/>
            <person name="Gardiner S."/>
            <person name="Bassett H."/>
            <person name="Chagne D."/>
            <person name="Mccallum J."/>
            <person name="Dzierzon H."/>
            <person name="Deng C."/>
            <person name="Wang Y.-Y."/>
            <person name="Barron N."/>
            <person name="Manako K."/>
            <person name="Bowen J."/>
            <person name="Foster T."/>
            <person name="Erridge Z."/>
            <person name="Tiffin H."/>
            <person name="Waite C."/>
            <person name="Davies K."/>
            <person name="Grierson E."/>
            <person name="Laing W."/>
            <person name="Kirk R."/>
            <person name="Chen X."/>
            <person name="Wood M."/>
            <person name="Montefiori M."/>
            <person name="Brummell D."/>
            <person name="Schwinn K."/>
            <person name="Catanach A."/>
            <person name="Fullerton C."/>
            <person name="Li D."/>
            <person name="Meiyalaghan S."/>
            <person name="Nieuwenhuizen N."/>
            <person name="Read N."/>
            <person name="Prakash R."/>
            <person name="Hunter D."/>
            <person name="Zhang H."/>
            <person name="Mckenzie M."/>
            <person name="Knabel M."/>
            <person name="Harris A."/>
            <person name="Allan A."/>
            <person name="Chen A."/>
            <person name="Janssen B."/>
            <person name="Plunkett B."/>
            <person name="Dwamena C."/>
            <person name="Voogd C."/>
            <person name="Leif D."/>
            <person name="Lafferty D."/>
            <person name="Souleyre E."/>
            <person name="Varkonyi-Gasic E."/>
            <person name="Gambi F."/>
            <person name="Hanley J."/>
            <person name="Yao J.-L."/>
            <person name="Cheung J."/>
            <person name="David K."/>
            <person name="Warren B."/>
            <person name="Marsh K."/>
            <person name="Snowden K."/>
            <person name="Lin-Wang K."/>
            <person name="Brian L."/>
            <person name="Martinez-Sanchez M."/>
            <person name="Wang M."/>
            <person name="Ileperuma N."/>
            <person name="Macnee N."/>
            <person name="Campin R."/>
            <person name="Mcatee P."/>
            <person name="Drummond R."/>
            <person name="Espley R."/>
            <person name="Ireland H."/>
            <person name="Wu R."/>
            <person name="Atkinson R."/>
            <person name="Karunairetnam S."/>
            <person name="Bulley S."/>
            <person name="Chunkath S."/>
            <person name="Hanley Z."/>
            <person name="Storey R."/>
            <person name="Thrimawithana A."/>
            <person name="Thomson S."/>
            <person name="David C."/>
            <person name="Testolin R."/>
        </authorList>
    </citation>
    <scope>NUCLEOTIDE SEQUENCE [LARGE SCALE GENOMIC DNA]</scope>
    <source>
        <strain evidence="14">cv. Red5</strain>
        <tissue evidence="13">Young leaf</tissue>
    </source>
</reference>
<dbReference type="AlphaFoldDB" id="A0A2R6QXC1"/>
<dbReference type="PANTHER" id="PTHR33021">
    <property type="entry name" value="BLUE COPPER PROTEIN"/>
    <property type="match status" value="1"/>
</dbReference>
<keyword evidence="7" id="KW-0325">Glycoprotein</keyword>
<evidence type="ECO:0000256" key="4">
    <source>
        <dbReference type="ARBA" id="ARBA00022729"/>
    </source>
</evidence>
<keyword evidence="8" id="KW-0449">Lipoprotein</keyword>
<evidence type="ECO:0000256" key="11">
    <source>
        <dbReference type="SAM" id="SignalP"/>
    </source>
</evidence>
<feature type="region of interest" description="Disordered" evidence="10">
    <location>
        <begin position="131"/>
        <end position="174"/>
    </location>
</feature>
<organism evidence="13 14">
    <name type="scientific">Actinidia chinensis var. chinensis</name>
    <name type="common">Chinese soft-hair kiwi</name>
    <dbReference type="NCBI Taxonomy" id="1590841"/>
    <lineage>
        <taxon>Eukaryota</taxon>
        <taxon>Viridiplantae</taxon>
        <taxon>Streptophyta</taxon>
        <taxon>Embryophyta</taxon>
        <taxon>Tracheophyta</taxon>
        <taxon>Spermatophyta</taxon>
        <taxon>Magnoliopsida</taxon>
        <taxon>eudicotyledons</taxon>
        <taxon>Gunneridae</taxon>
        <taxon>Pentapetalae</taxon>
        <taxon>asterids</taxon>
        <taxon>Ericales</taxon>
        <taxon>Actinidiaceae</taxon>
        <taxon>Actinidia</taxon>
    </lineage>
</organism>
<accession>A0A2R6QXC1</accession>